<dbReference type="PATRIC" id="fig|1218565.3.peg.2758"/>
<dbReference type="GO" id="GO:0005524">
    <property type="term" value="F:ATP binding"/>
    <property type="evidence" value="ECO:0007669"/>
    <property type="project" value="InterPro"/>
</dbReference>
<evidence type="ECO:0000256" key="1">
    <source>
        <dbReference type="ARBA" id="ARBA00022448"/>
    </source>
</evidence>
<sequence>MEKNVNKKLIKYNVSNGVVKSPRSHAFTKGYLQKATTIEQLINDIDSKKCIWPVVAKNGQNHRKSENVLGTEIVILNISEYESFDEVVKTFADSAVYIYEVESETGLRIRAVLVLDQFLNCIELEYFLRIAQVEFAHNHRCIDAAHAYINEHIITRYILSESNRFKVSDLFNKYVFDSNFNSSFESKWNIDDQGSFSEFKNEVIRKYSLSPALNTPVSVSRNVYLIEILQNNKVA</sequence>
<dbReference type="RefSeq" id="WP_017810006.1">
    <property type="nucleotide sequence ID" value="NZ_ANIK01000058.1"/>
</dbReference>
<organism evidence="2 3">
    <name type="scientific">Leptospira alstonii serovar Sichuan str. 79601</name>
    <dbReference type="NCBI Taxonomy" id="1218565"/>
    <lineage>
        <taxon>Bacteria</taxon>
        <taxon>Pseudomonadati</taxon>
        <taxon>Spirochaetota</taxon>
        <taxon>Spirochaetia</taxon>
        <taxon>Leptospirales</taxon>
        <taxon>Leptospiraceae</taxon>
        <taxon>Leptospira</taxon>
    </lineage>
</organism>
<keyword evidence="1" id="KW-0813">Transport</keyword>
<name>M6CYQ4_9LEPT</name>
<protein>
    <submittedName>
        <fullName evidence="2">Uncharacterized protein</fullName>
    </submittedName>
</protein>
<evidence type="ECO:0000313" key="3">
    <source>
        <dbReference type="Proteomes" id="UP000011988"/>
    </source>
</evidence>
<dbReference type="EMBL" id="ANIK01000058">
    <property type="protein sequence ID" value="EMJ94063.1"/>
    <property type="molecule type" value="Genomic_DNA"/>
</dbReference>
<gene>
    <name evidence="2" type="ORF">LEP1GSC194_2231</name>
</gene>
<dbReference type="InterPro" id="IPR020003">
    <property type="entry name" value="ATPase_a/bsu_AS"/>
</dbReference>
<evidence type="ECO:0000313" key="2">
    <source>
        <dbReference type="EMBL" id="EMJ94063.1"/>
    </source>
</evidence>
<proteinExistence type="predicted"/>
<comment type="caution">
    <text evidence="2">The sequence shown here is derived from an EMBL/GenBank/DDBJ whole genome shotgun (WGS) entry which is preliminary data.</text>
</comment>
<reference evidence="2 3" key="1">
    <citation type="submission" date="2013-01" db="EMBL/GenBank/DDBJ databases">
        <authorList>
            <person name="Harkins D.M."/>
            <person name="Durkin A.S."/>
            <person name="Brinkac L.M."/>
            <person name="Haft D.H."/>
            <person name="Selengut J.D."/>
            <person name="Sanka R."/>
            <person name="DePew J."/>
            <person name="Purushe J."/>
            <person name="Galloway R.L."/>
            <person name="Vinetz J.M."/>
            <person name="Sutton G.G."/>
            <person name="Nierman W.C."/>
            <person name="Fouts D.E."/>
        </authorList>
    </citation>
    <scope>NUCLEOTIDE SEQUENCE [LARGE SCALE GENOMIC DNA]</scope>
    <source>
        <strain evidence="2 3">79601</strain>
    </source>
</reference>
<dbReference type="AlphaFoldDB" id="M6CYQ4"/>
<dbReference type="PROSITE" id="PS00152">
    <property type="entry name" value="ATPASE_ALPHA_BETA"/>
    <property type="match status" value="1"/>
</dbReference>
<accession>M6CYQ4</accession>
<dbReference type="Proteomes" id="UP000011988">
    <property type="component" value="Unassembled WGS sequence"/>
</dbReference>